<evidence type="ECO:0000259" key="6">
    <source>
        <dbReference type="Pfam" id="PF07980"/>
    </source>
</evidence>
<dbReference type="RefSeq" id="WP_133582925.1">
    <property type="nucleotide sequence ID" value="NZ_SNYV01000011.1"/>
</dbReference>
<evidence type="ECO:0000259" key="7">
    <source>
        <dbReference type="Pfam" id="PF14322"/>
    </source>
</evidence>
<dbReference type="Pfam" id="PF14322">
    <property type="entry name" value="SusD-like_3"/>
    <property type="match status" value="1"/>
</dbReference>
<dbReference type="Pfam" id="PF07980">
    <property type="entry name" value="SusD_RagB"/>
    <property type="match status" value="1"/>
</dbReference>
<evidence type="ECO:0000256" key="4">
    <source>
        <dbReference type="ARBA" id="ARBA00023136"/>
    </source>
</evidence>
<comment type="similarity">
    <text evidence="2">Belongs to the SusD family.</text>
</comment>
<evidence type="ECO:0000256" key="3">
    <source>
        <dbReference type="ARBA" id="ARBA00022729"/>
    </source>
</evidence>
<sequence>MKTIKTNLFLVSIGILIGFLSSCNNFLEVKPKGIIIPDKIEDYEGMLFSQQMTLAFPPELLYTTDDFFDLYDEHNRSTQANSYYWRPGLDPNELTPPVIWGPYYTLIYHCNVIINQVPGTSNGSDSQKQQLIAEAKVNRASAYFHLLTAFAKAYDPQTAASLPGVPLVSSTNVTDAIPQRATLQEVVDLILNDTESAVEHLPKVNKNGYRVTQKAALGLLTRVYLYLGNYEKSLIFADRTLANPHTLVDYNDYEDVYELPEEEVGPECVWMQGSSDYSVPLFMLYSEDLKSYYNSNDLRYFLFSSTNNNGIFYVSPAGRSNLGISYPEIYLSKAEALARAGKVSEALEIVNSLRKKRILKAAYTDLSAGNKEEALKIVLAERRRELAFKGPRWMDMKRLDRENRMPTVQRIDPSNGKVMATLAPGSKQYTFQIPARVQQFNRGIILNEE</sequence>
<dbReference type="InterPro" id="IPR033985">
    <property type="entry name" value="SusD-like_N"/>
</dbReference>
<evidence type="ECO:0000313" key="9">
    <source>
        <dbReference type="Proteomes" id="UP000295292"/>
    </source>
</evidence>
<feature type="domain" description="RagB/SusD" evidence="6">
    <location>
        <begin position="285"/>
        <end position="399"/>
    </location>
</feature>
<evidence type="ECO:0000256" key="2">
    <source>
        <dbReference type="ARBA" id="ARBA00006275"/>
    </source>
</evidence>
<evidence type="ECO:0000313" key="8">
    <source>
        <dbReference type="EMBL" id="TDQ79111.1"/>
    </source>
</evidence>
<gene>
    <name evidence="8" type="ORF">CLV99_0543</name>
</gene>
<organism evidence="8 9">
    <name type="scientific">Sphingobacterium yanglingense</name>
    <dbReference type="NCBI Taxonomy" id="1437280"/>
    <lineage>
        <taxon>Bacteria</taxon>
        <taxon>Pseudomonadati</taxon>
        <taxon>Bacteroidota</taxon>
        <taxon>Sphingobacteriia</taxon>
        <taxon>Sphingobacteriales</taxon>
        <taxon>Sphingobacteriaceae</taxon>
        <taxon>Sphingobacterium</taxon>
    </lineage>
</organism>
<dbReference type="CDD" id="cd08977">
    <property type="entry name" value="SusD"/>
    <property type="match status" value="1"/>
</dbReference>
<keyword evidence="3" id="KW-0732">Signal</keyword>
<keyword evidence="5" id="KW-0998">Cell outer membrane</keyword>
<comment type="caution">
    <text evidence="8">The sequence shown here is derived from an EMBL/GenBank/DDBJ whole genome shotgun (WGS) entry which is preliminary data.</text>
</comment>
<dbReference type="Gene3D" id="1.25.40.390">
    <property type="match status" value="1"/>
</dbReference>
<keyword evidence="9" id="KW-1185">Reference proteome</keyword>
<keyword evidence="4" id="KW-0472">Membrane</keyword>
<dbReference type="InterPro" id="IPR011990">
    <property type="entry name" value="TPR-like_helical_dom_sf"/>
</dbReference>
<reference evidence="8 9" key="1">
    <citation type="submission" date="2019-03" db="EMBL/GenBank/DDBJ databases">
        <title>Genomic Encyclopedia of Archaeal and Bacterial Type Strains, Phase II (KMG-II): from individual species to whole genera.</title>
        <authorList>
            <person name="Goeker M."/>
        </authorList>
    </citation>
    <scope>NUCLEOTIDE SEQUENCE [LARGE SCALE GENOMIC DNA]</scope>
    <source>
        <strain evidence="8 9">DSM 28353</strain>
    </source>
</reference>
<proteinExistence type="inferred from homology"/>
<dbReference type="PROSITE" id="PS51257">
    <property type="entry name" value="PROKAR_LIPOPROTEIN"/>
    <property type="match status" value="1"/>
</dbReference>
<protein>
    <submittedName>
        <fullName evidence="8">SusD-like starch-binding protein associating with outer membrane</fullName>
    </submittedName>
</protein>
<name>A0A4R6WM01_9SPHI</name>
<feature type="domain" description="SusD-like N-terminal" evidence="7">
    <location>
        <begin position="59"/>
        <end position="225"/>
    </location>
</feature>
<accession>A0A4R6WM01</accession>
<comment type="subcellular location">
    <subcellularLocation>
        <location evidence="1">Cell outer membrane</location>
    </subcellularLocation>
</comment>
<dbReference type="OrthoDB" id="697229at2"/>
<dbReference type="EMBL" id="SNYV01000011">
    <property type="protein sequence ID" value="TDQ79111.1"/>
    <property type="molecule type" value="Genomic_DNA"/>
</dbReference>
<dbReference type="SUPFAM" id="SSF48452">
    <property type="entry name" value="TPR-like"/>
    <property type="match status" value="1"/>
</dbReference>
<evidence type="ECO:0000256" key="5">
    <source>
        <dbReference type="ARBA" id="ARBA00023237"/>
    </source>
</evidence>
<evidence type="ECO:0000256" key="1">
    <source>
        <dbReference type="ARBA" id="ARBA00004442"/>
    </source>
</evidence>
<dbReference type="Proteomes" id="UP000295292">
    <property type="component" value="Unassembled WGS sequence"/>
</dbReference>
<dbReference type="AlphaFoldDB" id="A0A4R6WM01"/>
<dbReference type="InterPro" id="IPR012944">
    <property type="entry name" value="SusD_RagB_dom"/>
</dbReference>
<dbReference type="GO" id="GO:0009279">
    <property type="term" value="C:cell outer membrane"/>
    <property type="evidence" value="ECO:0007669"/>
    <property type="project" value="UniProtKB-SubCell"/>
</dbReference>